<keyword evidence="4 10" id="KW-0699">rRNA-binding</keyword>
<dbReference type="RefSeq" id="WP_282909943.1">
    <property type="nucleotide sequence ID" value="NZ_JAGRPV010000001.1"/>
</dbReference>
<comment type="caution">
    <text evidence="14">The sequence shown here is derived from an EMBL/GenBank/DDBJ whole genome shotgun (WGS) entry which is preliminary data.</text>
</comment>
<accession>A0ABT6TMJ8</accession>
<evidence type="ECO:0000313" key="15">
    <source>
        <dbReference type="Proteomes" id="UP001161691"/>
    </source>
</evidence>
<evidence type="ECO:0000256" key="1">
    <source>
        <dbReference type="ARBA" id="ARBA00022490"/>
    </source>
</evidence>
<feature type="domain" description="CP-type G" evidence="13">
    <location>
        <begin position="115"/>
        <end position="270"/>
    </location>
</feature>
<dbReference type="HAMAP" id="MF_01820">
    <property type="entry name" value="GTPase_RsgA"/>
    <property type="match status" value="1"/>
</dbReference>
<gene>
    <name evidence="10 14" type="primary">rsgA</name>
    <name evidence="14" type="ORF">KB449_19420</name>
</gene>
<evidence type="ECO:0000256" key="3">
    <source>
        <dbReference type="ARBA" id="ARBA00022723"/>
    </source>
</evidence>
<feature type="binding site" evidence="10">
    <location>
        <position position="298"/>
    </location>
    <ligand>
        <name>Zn(2+)</name>
        <dbReference type="ChEBI" id="CHEBI:29105"/>
    </ligand>
</feature>
<dbReference type="InterPro" id="IPR010914">
    <property type="entry name" value="RsgA_GTPase_dom"/>
</dbReference>
<comment type="subcellular location">
    <subcellularLocation>
        <location evidence="10">Cytoplasm</location>
    </subcellularLocation>
</comment>
<keyword evidence="2 10" id="KW-0690">Ribosome biogenesis</keyword>
<feature type="region of interest" description="Disordered" evidence="11">
    <location>
        <begin position="336"/>
        <end position="374"/>
    </location>
</feature>
<evidence type="ECO:0000256" key="11">
    <source>
        <dbReference type="SAM" id="MobiDB-lite"/>
    </source>
</evidence>
<dbReference type="CDD" id="cd01854">
    <property type="entry name" value="YjeQ_EngC"/>
    <property type="match status" value="1"/>
</dbReference>
<feature type="domain" description="EngC GTPase" evidence="12">
    <location>
        <begin position="121"/>
        <end position="268"/>
    </location>
</feature>
<organism evidence="14 15">
    <name type="scientific">Cohnella hashimotonis</name>
    <dbReference type="NCBI Taxonomy" id="2826895"/>
    <lineage>
        <taxon>Bacteria</taxon>
        <taxon>Bacillati</taxon>
        <taxon>Bacillota</taxon>
        <taxon>Bacilli</taxon>
        <taxon>Bacillales</taxon>
        <taxon>Paenibacillaceae</taxon>
        <taxon>Cohnella</taxon>
    </lineage>
</organism>
<feature type="binding site" evidence="10">
    <location>
        <position position="293"/>
    </location>
    <ligand>
        <name>Zn(2+)</name>
        <dbReference type="ChEBI" id="CHEBI:29105"/>
    </ligand>
</feature>
<keyword evidence="9 10" id="KW-0342">GTP-binding</keyword>
<proteinExistence type="inferred from homology"/>
<dbReference type="PROSITE" id="PS50936">
    <property type="entry name" value="ENGC_GTPASE"/>
    <property type="match status" value="1"/>
</dbReference>
<evidence type="ECO:0000256" key="8">
    <source>
        <dbReference type="ARBA" id="ARBA00022884"/>
    </source>
</evidence>
<dbReference type="InterPro" id="IPR027417">
    <property type="entry name" value="P-loop_NTPase"/>
</dbReference>
<feature type="binding site" evidence="10">
    <location>
        <begin position="160"/>
        <end position="163"/>
    </location>
    <ligand>
        <name>GTP</name>
        <dbReference type="ChEBI" id="CHEBI:37565"/>
    </ligand>
</feature>
<feature type="binding site" evidence="10">
    <location>
        <position position="300"/>
    </location>
    <ligand>
        <name>Zn(2+)</name>
        <dbReference type="ChEBI" id="CHEBI:29105"/>
    </ligand>
</feature>
<keyword evidence="8 10" id="KW-0694">RNA-binding</keyword>
<comment type="cofactor">
    <cofactor evidence="10">
        <name>Zn(2+)</name>
        <dbReference type="ChEBI" id="CHEBI:29105"/>
    </cofactor>
    <text evidence="10">Binds 1 zinc ion per subunit.</text>
</comment>
<evidence type="ECO:0000256" key="6">
    <source>
        <dbReference type="ARBA" id="ARBA00022801"/>
    </source>
</evidence>
<keyword evidence="7 10" id="KW-0862">Zinc</keyword>
<keyword evidence="15" id="KW-1185">Reference proteome</keyword>
<keyword evidence="5 10" id="KW-0547">Nucleotide-binding</keyword>
<evidence type="ECO:0000256" key="7">
    <source>
        <dbReference type="ARBA" id="ARBA00022833"/>
    </source>
</evidence>
<evidence type="ECO:0000259" key="12">
    <source>
        <dbReference type="PROSITE" id="PS50936"/>
    </source>
</evidence>
<dbReference type="PANTHER" id="PTHR32120">
    <property type="entry name" value="SMALL RIBOSOMAL SUBUNIT BIOGENESIS GTPASE RSGA"/>
    <property type="match status" value="1"/>
</dbReference>
<keyword evidence="1 10" id="KW-0963">Cytoplasm</keyword>
<evidence type="ECO:0000256" key="5">
    <source>
        <dbReference type="ARBA" id="ARBA00022741"/>
    </source>
</evidence>
<keyword evidence="6 10" id="KW-0378">Hydrolase</keyword>
<evidence type="ECO:0000313" key="14">
    <source>
        <dbReference type="EMBL" id="MDI4647154.1"/>
    </source>
</evidence>
<keyword evidence="3 10" id="KW-0479">Metal-binding</keyword>
<protein>
    <recommendedName>
        <fullName evidence="10">Small ribosomal subunit biogenesis GTPase RsgA</fullName>
        <ecNumber evidence="10">3.6.1.-</ecNumber>
    </recommendedName>
</protein>
<dbReference type="SUPFAM" id="SSF52540">
    <property type="entry name" value="P-loop containing nucleoside triphosphate hydrolases"/>
    <property type="match status" value="1"/>
</dbReference>
<dbReference type="PROSITE" id="PS51721">
    <property type="entry name" value="G_CP"/>
    <property type="match status" value="1"/>
</dbReference>
<evidence type="ECO:0000256" key="4">
    <source>
        <dbReference type="ARBA" id="ARBA00022730"/>
    </source>
</evidence>
<comment type="function">
    <text evidence="10">One of several proteins that assist in the late maturation steps of the functional core of the 30S ribosomal subunit. Helps release RbfA from mature subunits. May play a role in the assembly of ribosomal proteins into the subunit. Circularly permuted GTPase that catalyzes slow GTP hydrolysis, GTPase activity is stimulated by the 30S ribosomal subunit.</text>
</comment>
<feature type="binding site" evidence="10">
    <location>
        <position position="306"/>
    </location>
    <ligand>
        <name>Zn(2+)</name>
        <dbReference type="ChEBI" id="CHEBI:29105"/>
    </ligand>
</feature>
<comment type="similarity">
    <text evidence="10">Belongs to the TRAFAC class YlqF/YawG GTPase family. RsgA subfamily.</text>
</comment>
<reference evidence="14" key="1">
    <citation type="submission" date="2023-04" db="EMBL/GenBank/DDBJ databases">
        <title>Comparative genomic analysis of Cohnella hashimotonis sp. nov., isolated from the International Space Station.</title>
        <authorList>
            <person name="Venkateswaran K."/>
            <person name="Simpson A."/>
        </authorList>
    </citation>
    <scope>NUCLEOTIDE SEQUENCE</scope>
    <source>
        <strain evidence="14">F6_2S_P_1</strain>
    </source>
</reference>
<feature type="binding site" evidence="10">
    <location>
        <begin position="212"/>
        <end position="220"/>
    </location>
    <ligand>
        <name>GTP</name>
        <dbReference type="ChEBI" id="CHEBI:37565"/>
    </ligand>
</feature>
<feature type="compositionally biased region" description="Basic and acidic residues" evidence="11">
    <location>
        <begin position="336"/>
        <end position="351"/>
    </location>
</feature>
<dbReference type="InterPro" id="IPR030378">
    <property type="entry name" value="G_CP_dom"/>
</dbReference>
<dbReference type="NCBIfam" id="TIGR00157">
    <property type="entry name" value="ribosome small subunit-dependent GTPase A"/>
    <property type="match status" value="1"/>
</dbReference>
<evidence type="ECO:0000256" key="10">
    <source>
        <dbReference type="HAMAP-Rule" id="MF_01820"/>
    </source>
</evidence>
<evidence type="ECO:0000256" key="9">
    <source>
        <dbReference type="ARBA" id="ARBA00023134"/>
    </source>
</evidence>
<dbReference type="Pfam" id="PF03193">
    <property type="entry name" value="RsgA_GTPase"/>
    <property type="match status" value="1"/>
</dbReference>
<evidence type="ECO:0000256" key="2">
    <source>
        <dbReference type="ARBA" id="ARBA00022517"/>
    </source>
</evidence>
<dbReference type="InterPro" id="IPR004881">
    <property type="entry name" value="Ribosome_biogen_GTPase_RsgA"/>
</dbReference>
<evidence type="ECO:0000259" key="13">
    <source>
        <dbReference type="PROSITE" id="PS51721"/>
    </source>
</evidence>
<sequence>MNEQTKTAWPEMEIYGWNEERDKEYAALPPTGKKLAPARIVAQFSHQYRIATPWGDRLAEVSGKYAFTAATPGDYPAVGDWVAAELPVGDSRAVVHALLPRRTAIVRRAAGSRPDEQIIGANIDTVFIVVSLNGDWNLRRIERYLIAVRDGGAKPVLLLTKADLCEEPELYVRAAKTIAPEVPIFPVSALLDQGREALAPYLTPGTTVGATGSSGVGKSTLLNWLAGERRQAVQGIREDDARGRHTTTHRELFVLSSGVVWLDTPGMRELQLWESEDGWQATFSDIEALAASCRFRDCRHEGEQGCAVQDALSGGGLDPARYANYRKTERELARLAQKEQRAGKRLAKEAGARGGKSAPGGAKQKRMRVYEGED</sequence>
<dbReference type="EC" id="3.6.1.-" evidence="10"/>
<dbReference type="Gene3D" id="3.40.50.300">
    <property type="entry name" value="P-loop containing nucleotide triphosphate hydrolases"/>
    <property type="match status" value="1"/>
</dbReference>
<dbReference type="EMBL" id="JAGRPV010000001">
    <property type="protein sequence ID" value="MDI4647154.1"/>
    <property type="molecule type" value="Genomic_DNA"/>
</dbReference>
<comment type="subunit">
    <text evidence="10">Monomer. Associates with 30S ribosomal subunit, binds 16S rRNA.</text>
</comment>
<dbReference type="Gene3D" id="1.10.40.50">
    <property type="entry name" value="Probable gtpase engc, domain 3"/>
    <property type="match status" value="1"/>
</dbReference>
<dbReference type="PANTHER" id="PTHR32120:SF10">
    <property type="entry name" value="SMALL RIBOSOMAL SUBUNIT BIOGENESIS GTPASE RSGA"/>
    <property type="match status" value="1"/>
</dbReference>
<name>A0ABT6TMJ8_9BACL</name>
<dbReference type="Proteomes" id="UP001161691">
    <property type="component" value="Unassembled WGS sequence"/>
</dbReference>